<dbReference type="Proteomes" id="UP000075606">
    <property type="component" value="Unassembled WGS sequence"/>
</dbReference>
<accession>A0A150X8Z1</accession>
<comment type="caution">
    <text evidence="9">The sequence shown here is derived from an EMBL/GenBank/DDBJ whole genome shotgun (WGS) entry which is preliminary data.</text>
</comment>
<dbReference type="GO" id="GO:0140359">
    <property type="term" value="F:ABC-type transporter activity"/>
    <property type="evidence" value="ECO:0007669"/>
    <property type="project" value="InterPro"/>
</dbReference>
<feature type="domain" description="ABC-type uncharacterised transport system" evidence="7">
    <location>
        <begin position="435"/>
        <end position="737"/>
    </location>
</feature>
<keyword evidence="5 6" id="KW-0472">Membrane</keyword>
<gene>
    <name evidence="9" type="ORF">AWW68_10395</name>
</gene>
<dbReference type="Pfam" id="PF23357">
    <property type="entry name" value="DUF7088"/>
    <property type="match status" value="1"/>
</dbReference>
<dbReference type="InterPro" id="IPR055396">
    <property type="entry name" value="DUF7088"/>
</dbReference>
<keyword evidence="3 6" id="KW-0812">Transmembrane</keyword>
<feature type="transmembrane region" description="Helical" evidence="6">
    <location>
        <begin position="138"/>
        <end position="157"/>
    </location>
</feature>
<dbReference type="PANTHER" id="PTHR30294">
    <property type="entry name" value="MEMBRANE COMPONENT OF ABC TRANSPORTER YHHJ-RELATED"/>
    <property type="match status" value="1"/>
</dbReference>
<dbReference type="NCBIfam" id="TIGR03521">
    <property type="entry name" value="GldG"/>
    <property type="match status" value="1"/>
</dbReference>
<evidence type="ECO:0000256" key="3">
    <source>
        <dbReference type="ARBA" id="ARBA00022692"/>
    </source>
</evidence>
<evidence type="ECO:0000256" key="1">
    <source>
        <dbReference type="ARBA" id="ARBA00004651"/>
    </source>
</evidence>
<feature type="transmembrane region" description="Helical" evidence="6">
    <location>
        <begin position="55"/>
        <end position="73"/>
    </location>
</feature>
<feature type="transmembrane region" description="Helical" evidence="6">
    <location>
        <begin position="250"/>
        <end position="273"/>
    </location>
</feature>
<dbReference type="PANTHER" id="PTHR30294:SF29">
    <property type="entry name" value="MULTIDRUG ABC TRANSPORTER PERMEASE YBHS-RELATED"/>
    <property type="match status" value="1"/>
</dbReference>
<keyword evidence="4 6" id="KW-1133">Transmembrane helix</keyword>
<dbReference type="InterPro" id="IPR019863">
    <property type="entry name" value="Motility-assoc_ABC-rel_GldG"/>
</dbReference>
<evidence type="ECO:0000313" key="9">
    <source>
        <dbReference type="EMBL" id="KYG75207.1"/>
    </source>
</evidence>
<name>A0A150X8Z1_9BACT</name>
<organism evidence="9 10">
    <name type="scientific">Roseivirga spongicola</name>
    <dbReference type="NCBI Taxonomy" id="333140"/>
    <lineage>
        <taxon>Bacteria</taxon>
        <taxon>Pseudomonadati</taxon>
        <taxon>Bacteroidota</taxon>
        <taxon>Cytophagia</taxon>
        <taxon>Cytophagales</taxon>
        <taxon>Roseivirgaceae</taxon>
        <taxon>Roseivirga</taxon>
    </lineage>
</organism>
<dbReference type="Pfam" id="PF09822">
    <property type="entry name" value="ABC_transp_aux"/>
    <property type="match status" value="1"/>
</dbReference>
<evidence type="ECO:0000259" key="7">
    <source>
        <dbReference type="Pfam" id="PF09822"/>
    </source>
</evidence>
<comment type="subcellular location">
    <subcellularLocation>
        <location evidence="1">Cell membrane</location>
        <topology evidence="1">Multi-pass membrane protein</topology>
    </subcellularLocation>
</comment>
<dbReference type="GO" id="GO:0005886">
    <property type="term" value="C:plasma membrane"/>
    <property type="evidence" value="ECO:0007669"/>
    <property type="project" value="UniProtKB-SubCell"/>
</dbReference>
<evidence type="ECO:0000256" key="6">
    <source>
        <dbReference type="SAM" id="Phobius"/>
    </source>
</evidence>
<evidence type="ECO:0000256" key="2">
    <source>
        <dbReference type="ARBA" id="ARBA00022475"/>
    </source>
</evidence>
<keyword evidence="10" id="KW-1185">Reference proteome</keyword>
<feature type="transmembrane region" description="Helical" evidence="6">
    <location>
        <begin position="164"/>
        <end position="185"/>
    </location>
</feature>
<dbReference type="Pfam" id="PF12679">
    <property type="entry name" value="ABC2_membrane_2"/>
    <property type="match status" value="1"/>
</dbReference>
<evidence type="ECO:0000256" key="5">
    <source>
        <dbReference type="ARBA" id="ARBA00023136"/>
    </source>
</evidence>
<feature type="transmembrane region" description="Helical" evidence="6">
    <location>
        <begin position="771"/>
        <end position="794"/>
    </location>
</feature>
<feature type="transmembrane region" description="Helical" evidence="6">
    <location>
        <begin position="218"/>
        <end position="238"/>
    </location>
</feature>
<evidence type="ECO:0000259" key="8">
    <source>
        <dbReference type="Pfam" id="PF23357"/>
    </source>
</evidence>
<dbReference type="AlphaFoldDB" id="A0A150X8Z1"/>
<dbReference type="InterPro" id="IPR051449">
    <property type="entry name" value="ABC-2_transporter_component"/>
</dbReference>
<dbReference type="EMBL" id="LRPC01000023">
    <property type="protein sequence ID" value="KYG75207.1"/>
    <property type="molecule type" value="Genomic_DNA"/>
</dbReference>
<sequence>MWAIYSKEIRQFLNSLIAYVVIGVFLTGIGLLMWVFPETSIINYGFADMESLFSLGPFVFMFLIPAITMRMVAEERRAGTIELLLTKPLTEWQIVLGKYFAAFTLVILSVVPTLVYFYSVYQLGNPVGNLDIPGIIGSYIGLILLGGVFTAVGLAASAFTENQIVSFILAVFLCFFLYTGISSLADLVSGPSAIYIEDLSLSFHYDALSRGLIDTRDLTFFLSTIIFILIITHWKIIARKLSFKPIRSRLYKRVFLGMLALLVFNIVAANFFYRFDLTEDKRYTLKPATKELLRQLDQPMTIEILLAGDLPAGFERFRKSIKETIDEFDVYKPGVINYFFTDPSAAEDAKTRDENIRYLMQNGFEPTNVVDTEDGRQIQKIIFPYVIVRYGEQAAGILLLKGGKGGSPNETINQAIENVEFELAVGLQRLANLNRKTIGLVRGHQELDSMNIVGFMSEMVQYFDMKEMKLDQEVHPEDYDALIIAKPTSAFSRSEKYVLDQYVMHGGKVMFLIESLQADMSQAAGMGTLATPINHNLEDLLFRYGIRLNGNYVQDIQNFGRYPVVVGEQNEIINLPWPFYASVNDFAEHPITKNLDAVYLRFFSTMDTVKADGVTKTPLMFTSEFTRVLPAPAPVALEDYANQPDPSLFSGGKKAVSYLLEGNFTSLFKNRVLPDSVNKASYLEEGLPSKIVVVSDGDFIRNELNLRNRTPYELGVNPFREDGEKVRYANKDFMFNALAYLTDENGLITSRNKEITLRPLNRAKLQSERGFWQALNLAGPLVILVIFGFVRAYIRKRKYTF</sequence>
<feature type="transmembrane region" description="Helical" evidence="6">
    <location>
        <begin position="12"/>
        <end position="35"/>
    </location>
</feature>
<feature type="transmembrane region" description="Helical" evidence="6">
    <location>
        <begin position="94"/>
        <end position="118"/>
    </location>
</feature>
<protein>
    <submittedName>
        <fullName evidence="9">Uncharacterized protein</fullName>
    </submittedName>
</protein>
<dbReference type="NCBIfam" id="TIGR03518">
    <property type="entry name" value="ABC_perm_GldF"/>
    <property type="match status" value="1"/>
</dbReference>
<dbReference type="STRING" id="333140.AWW68_10395"/>
<evidence type="ECO:0000313" key="10">
    <source>
        <dbReference type="Proteomes" id="UP000075606"/>
    </source>
</evidence>
<dbReference type="InterPro" id="IPR019196">
    <property type="entry name" value="ABC_transp_unknown"/>
</dbReference>
<dbReference type="RefSeq" id="WP_068221067.1">
    <property type="nucleotide sequence ID" value="NZ_LRPC01000023.1"/>
</dbReference>
<keyword evidence="2" id="KW-1003">Cell membrane</keyword>
<dbReference type="OrthoDB" id="9777219at2"/>
<reference evidence="9 10" key="1">
    <citation type="submission" date="2016-01" db="EMBL/GenBank/DDBJ databases">
        <title>Genome sequencing of Roseivirga spongicola UST030701-084.</title>
        <authorList>
            <person name="Selvaratnam C."/>
            <person name="Thevarajoo S."/>
            <person name="Goh K.M."/>
            <person name="Ee R."/>
            <person name="Chan K.-G."/>
            <person name="Chong C.S."/>
        </authorList>
    </citation>
    <scope>NUCLEOTIDE SEQUENCE [LARGE SCALE GENOMIC DNA]</scope>
    <source>
        <strain evidence="9 10">UST030701-084</strain>
    </source>
</reference>
<evidence type="ECO:0000256" key="4">
    <source>
        <dbReference type="ARBA" id="ARBA00022989"/>
    </source>
</evidence>
<dbReference type="InterPro" id="IPR019860">
    <property type="entry name" value="Motility-assoc_ABC_perm_GldF"/>
</dbReference>
<feature type="domain" description="DUF7088" evidence="8">
    <location>
        <begin position="279"/>
        <end position="388"/>
    </location>
</feature>
<proteinExistence type="predicted"/>